<dbReference type="InterPro" id="IPR019859">
    <property type="entry name" value="Motility-assoc_prot_GldM"/>
</dbReference>
<dbReference type="EMBL" id="BAAAZC010000007">
    <property type="protein sequence ID" value="GAA3963303.1"/>
    <property type="molecule type" value="Genomic_DNA"/>
</dbReference>
<dbReference type="InterPro" id="IPR022719">
    <property type="entry name" value="Motility-assoc_prot_GldM_C"/>
</dbReference>
<sequence>MAGGKETPRQRMIGILYLVLLGLIALNVPENLLDAFKNITRSLDASTKNVNTSLQNTYSSFEAKVKAQPDKRKYLDAANEAKKETAELNSYIEEIKAKLTDAGGGINPEIDDITARDNLDISSEIMINGKRADALKEKIDATRAKLLQLLGKDSVGMNFSLNTNPPASRPGIQDKSWQDAYFGEGIPLGATITTLAKIQADTKNAENEVVKKLYANVDKAEVTLNSFKAVAVAPSSYVLAGQQYKADIYLTAYDSHTNPTITVGGSSVPTSNGVGTYTTTASGEGVHTWTGDLAVKSVDGGPDKHYPISQTYMVARPSAVVSPDKMNVLYIGVPNPVTVSAPGVPTSALNVSMSGGSISGSAGHYTVKVSSIGDAKITVTGEKGMVLGASAFRIKRIPDPKAQFGGKSGGATSAANLRAQDRLFAKLEGFDFDAKFNVTRFTLFIIKPRQDPIIYSGTSSELTGAMKSAMNSVTPGTTVVFKDVVAVGPDGSPRALDAIVLSAN</sequence>
<dbReference type="InterPro" id="IPR048405">
    <property type="entry name" value="GldM_Ig-like-1"/>
</dbReference>
<evidence type="ECO:0000259" key="3">
    <source>
        <dbReference type="Pfam" id="PF12081"/>
    </source>
</evidence>
<accession>A0ABP7PCB1</accession>
<dbReference type="RefSeq" id="WP_259091297.1">
    <property type="nucleotide sequence ID" value="NZ_BAAAZC010000007.1"/>
</dbReference>
<dbReference type="Pfam" id="PF12081">
    <property type="entry name" value="GldM_1st"/>
    <property type="match status" value="1"/>
</dbReference>
<protein>
    <submittedName>
        <fullName evidence="6">Gliding motility protein GldM</fullName>
    </submittedName>
</protein>
<name>A0ABP7PCB1_9SPHI</name>
<keyword evidence="1" id="KW-0472">Membrane</keyword>
<evidence type="ECO:0000259" key="2">
    <source>
        <dbReference type="Pfam" id="PF12080"/>
    </source>
</evidence>
<keyword evidence="7" id="KW-1185">Reference proteome</keyword>
<dbReference type="Pfam" id="PF12080">
    <property type="entry name" value="GldM_4th"/>
    <property type="match status" value="1"/>
</dbReference>
<gene>
    <name evidence="6" type="primary">gldM_1</name>
    <name evidence="6" type="ORF">GCM10022210_09270</name>
</gene>
<comment type="caution">
    <text evidence="6">The sequence shown here is derived from an EMBL/GenBank/DDBJ whole genome shotgun (WGS) entry which is preliminary data.</text>
</comment>
<keyword evidence="1" id="KW-1133">Transmembrane helix</keyword>
<dbReference type="Pfam" id="PF21601">
    <property type="entry name" value="GldM_2nd"/>
    <property type="match status" value="1"/>
</dbReference>
<evidence type="ECO:0000313" key="7">
    <source>
        <dbReference type="Proteomes" id="UP001500742"/>
    </source>
</evidence>
<keyword evidence="1" id="KW-0812">Transmembrane</keyword>
<organism evidence="6 7">
    <name type="scientific">Mucilaginibacter dorajii</name>
    <dbReference type="NCBI Taxonomy" id="692994"/>
    <lineage>
        <taxon>Bacteria</taxon>
        <taxon>Pseudomonadati</taxon>
        <taxon>Bacteroidota</taxon>
        <taxon>Sphingobacteriia</taxon>
        <taxon>Sphingobacteriales</taxon>
        <taxon>Sphingobacteriaceae</taxon>
        <taxon>Mucilaginibacter</taxon>
    </lineage>
</organism>
<dbReference type="InterPro" id="IPR048406">
    <property type="entry name" value="GldM_Ig-like-2"/>
</dbReference>
<feature type="transmembrane region" description="Helical" evidence="1">
    <location>
        <begin position="12"/>
        <end position="29"/>
    </location>
</feature>
<reference evidence="7" key="1">
    <citation type="journal article" date="2019" name="Int. J. Syst. Evol. Microbiol.">
        <title>The Global Catalogue of Microorganisms (GCM) 10K type strain sequencing project: providing services to taxonomists for standard genome sequencing and annotation.</title>
        <authorList>
            <consortium name="The Broad Institute Genomics Platform"/>
            <consortium name="The Broad Institute Genome Sequencing Center for Infectious Disease"/>
            <person name="Wu L."/>
            <person name="Ma J."/>
        </authorList>
    </citation>
    <scope>NUCLEOTIDE SEQUENCE [LARGE SCALE GENOMIC DNA]</scope>
    <source>
        <strain evidence="7">JCM 16601</strain>
    </source>
</reference>
<feature type="domain" description="Gliding motility-associated protein GldM first immunoglobulin-like" evidence="4">
    <location>
        <begin position="219"/>
        <end position="315"/>
    </location>
</feature>
<feature type="domain" description="Gliding motility-associated protein GldM N-terminal" evidence="3">
    <location>
        <begin position="32"/>
        <end position="215"/>
    </location>
</feature>
<feature type="domain" description="Gliding motility-associated protein GldM C-terminal" evidence="2">
    <location>
        <begin position="398"/>
        <end position="498"/>
    </location>
</feature>
<evidence type="ECO:0000259" key="4">
    <source>
        <dbReference type="Pfam" id="PF21601"/>
    </source>
</evidence>
<dbReference type="InterPro" id="IPR022720">
    <property type="entry name" value="Motility-assoc_prot_GldM_N"/>
</dbReference>
<feature type="domain" description="Gliding motility-associated protein GldM second immunoglobulin-like" evidence="5">
    <location>
        <begin position="318"/>
        <end position="395"/>
    </location>
</feature>
<proteinExistence type="predicted"/>
<evidence type="ECO:0000313" key="6">
    <source>
        <dbReference type="EMBL" id="GAA3963303.1"/>
    </source>
</evidence>
<dbReference type="Proteomes" id="UP001500742">
    <property type="component" value="Unassembled WGS sequence"/>
</dbReference>
<dbReference type="NCBIfam" id="TIGR03517">
    <property type="entry name" value="GldM_gliding"/>
    <property type="match status" value="1"/>
</dbReference>
<evidence type="ECO:0000256" key="1">
    <source>
        <dbReference type="SAM" id="Phobius"/>
    </source>
</evidence>
<dbReference type="Pfam" id="PF21602">
    <property type="entry name" value="GldM_3rd"/>
    <property type="match status" value="1"/>
</dbReference>
<evidence type="ECO:0000259" key="5">
    <source>
        <dbReference type="Pfam" id="PF21602"/>
    </source>
</evidence>